<evidence type="ECO:0000256" key="1">
    <source>
        <dbReference type="SAM" id="SignalP"/>
    </source>
</evidence>
<proteinExistence type="predicted"/>
<dbReference type="RefSeq" id="WP_057481129.1">
    <property type="nucleotide sequence ID" value="NZ_BMWR01000009.1"/>
</dbReference>
<comment type="caution">
    <text evidence="2">The sequence shown here is derived from an EMBL/GenBank/DDBJ whole genome shotgun (WGS) entry which is preliminary data.</text>
</comment>
<evidence type="ECO:0008006" key="4">
    <source>
        <dbReference type="Google" id="ProtNLM"/>
    </source>
</evidence>
<dbReference type="AlphaFoldDB" id="A0A0Q9Z9X7"/>
<keyword evidence="3" id="KW-1185">Reference proteome</keyword>
<feature type="chain" id="PRO_5006389240" description="DUF4252 domain-containing protein" evidence="1">
    <location>
        <begin position="21"/>
        <end position="181"/>
    </location>
</feature>
<accession>A0A0Q9Z9X7</accession>
<feature type="signal peptide" evidence="1">
    <location>
        <begin position="1"/>
        <end position="20"/>
    </location>
</feature>
<keyword evidence="1" id="KW-0732">Signal</keyword>
<dbReference type="EMBL" id="LKTP01000004">
    <property type="protein sequence ID" value="KRG29771.1"/>
    <property type="molecule type" value="Genomic_DNA"/>
</dbReference>
<name>A0A0Q9Z9X7_9FLAO</name>
<evidence type="ECO:0000313" key="2">
    <source>
        <dbReference type="EMBL" id="KRG29771.1"/>
    </source>
</evidence>
<organism evidence="2 3">
    <name type="scientific">Salegentibacter mishustinae</name>
    <dbReference type="NCBI Taxonomy" id="270918"/>
    <lineage>
        <taxon>Bacteria</taxon>
        <taxon>Pseudomonadati</taxon>
        <taxon>Bacteroidota</taxon>
        <taxon>Flavobacteriia</taxon>
        <taxon>Flavobacteriales</taxon>
        <taxon>Flavobacteriaceae</taxon>
        <taxon>Salegentibacter</taxon>
    </lineage>
</organism>
<gene>
    <name evidence="2" type="ORF">APR42_15140</name>
</gene>
<dbReference type="InterPro" id="IPR025348">
    <property type="entry name" value="DUF4252"/>
</dbReference>
<reference evidence="2" key="1">
    <citation type="submission" date="2015-10" db="EMBL/GenBank/DDBJ databases">
        <title>Draft genome sequence of Salegentibacter mishustinae KCTC 12263.</title>
        <authorList>
            <person name="Lin W."/>
            <person name="Zheng Q."/>
        </authorList>
    </citation>
    <scope>NUCLEOTIDE SEQUENCE [LARGE SCALE GENOMIC DNA]</scope>
    <source>
        <strain evidence="2">KCTC 12263</strain>
    </source>
</reference>
<sequence>MKSIKILGLALAASAFVSCASEPSLQEYYVENQQDNKFIAVDVPTSMFTNAEELNENQRATLKSVKKINLLALPVKENKEEYEAEKTKLSSILKDEKYQLLMKYGSNNRKAEIYFTGDEDAIDEIIVYGYDDAKGVGVARVLGEDMNPQKLMELMKSLQKGDVDVEGLKGITGMFSAEIGE</sequence>
<dbReference type="STRING" id="270918.APR42_15140"/>
<protein>
    <recommendedName>
        <fullName evidence="4">DUF4252 domain-containing protein</fullName>
    </recommendedName>
</protein>
<dbReference type="OrthoDB" id="1143555at2"/>
<dbReference type="Pfam" id="PF14060">
    <property type="entry name" value="DUF4252"/>
    <property type="match status" value="1"/>
</dbReference>
<dbReference type="Proteomes" id="UP000051643">
    <property type="component" value="Unassembled WGS sequence"/>
</dbReference>
<dbReference type="PROSITE" id="PS51257">
    <property type="entry name" value="PROKAR_LIPOPROTEIN"/>
    <property type="match status" value="1"/>
</dbReference>
<evidence type="ECO:0000313" key="3">
    <source>
        <dbReference type="Proteomes" id="UP000051643"/>
    </source>
</evidence>